<dbReference type="InterPro" id="IPR020904">
    <property type="entry name" value="Sc_DH/Rdtase_CS"/>
</dbReference>
<proteinExistence type="inferred from homology"/>
<dbReference type="CDD" id="cd05333">
    <property type="entry name" value="BKR_SDR_c"/>
    <property type="match status" value="1"/>
</dbReference>
<accession>A0A1V3NCZ5</accession>
<dbReference type="PRINTS" id="PR00081">
    <property type="entry name" value="GDHRDH"/>
</dbReference>
<dbReference type="RefSeq" id="WP_077279730.1">
    <property type="nucleotide sequence ID" value="NZ_MVBK01000090.1"/>
</dbReference>
<evidence type="ECO:0000256" key="2">
    <source>
        <dbReference type="ARBA" id="ARBA00023002"/>
    </source>
</evidence>
<evidence type="ECO:0000259" key="4">
    <source>
        <dbReference type="SMART" id="SM00822"/>
    </source>
</evidence>
<evidence type="ECO:0000256" key="3">
    <source>
        <dbReference type="RuleBase" id="RU000363"/>
    </source>
</evidence>
<dbReference type="PANTHER" id="PTHR42879:SF2">
    <property type="entry name" value="3-OXOACYL-[ACYL-CARRIER-PROTEIN] REDUCTASE FABG"/>
    <property type="match status" value="1"/>
</dbReference>
<dbReference type="SUPFAM" id="SSF51735">
    <property type="entry name" value="NAD(P)-binding Rossmann-fold domains"/>
    <property type="match status" value="1"/>
</dbReference>
<sequence>MSRRVALVTGGTGGIGTAICRELTGRGCLVVANYLPELESQAKAWQQEQLADGIEVEIAPGDVSSFEGARAMIEDVEKRIGPVDILVNCAGITRDKTLRKMSEEQWREVMSTNLDSVFNVTRHVIEGMLERGFGRVINISSVNGQKGQFGQCNYASAKAGIHGFTMSLAQEAATKGVTVNSVSPGYVATAMTLAMPDEVREAIVAQVPMRRMGTPEEIAHVVGFLSSSKADYITGANIPVNGGLYMS</sequence>
<dbReference type="NCBIfam" id="NF009466">
    <property type="entry name" value="PRK12826.1-2"/>
    <property type="match status" value="1"/>
</dbReference>
<dbReference type="InterPro" id="IPR050259">
    <property type="entry name" value="SDR"/>
</dbReference>
<dbReference type="GO" id="GO:0032787">
    <property type="term" value="P:monocarboxylic acid metabolic process"/>
    <property type="evidence" value="ECO:0007669"/>
    <property type="project" value="UniProtKB-ARBA"/>
</dbReference>
<evidence type="ECO:0000313" key="5">
    <source>
        <dbReference type="EMBL" id="OOG22813.1"/>
    </source>
</evidence>
<feature type="domain" description="Ketoreductase" evidence="4">
    <location>
        <begin position="4"/>
        <end position="185"/>
    </location>
</feature>
<comment type="caution">
    <text evidence="5">The sequence shown here is derived from an EMBL/GenBank/DDBJ whole genome shotgun (WGS) entry which is preliminary data.</text>
</comment>
<dbReference type="InterPro" id="IPR057326">
    <property type="entry name" value="KR_dom"/>
</dbReference>
<dbReference type="GO" id="GO:0042619">
    <property type="term" value="P:poly-hydroxybutyrate biosynthetic process"/>
    <property type="evidence" value="ECO:0007669"/>
    <property type="project" value="InterPro"/>
</dbReference>
<dbReference type="PROSITE" id="PS00061">
    <property type="entry name" value="ADH_SHORT"/>
    <property type="match status" value="1"/>
</dbReference>
<dbReference type="Pfam" id="PF00106">
    <property type="entry name" value="adh_short"/>
    <property type="match status" value="1"/>
</dbReference>
<dbReference type="NCBIfam" id="TIGR01829">
    <property type="entry name" value="AcAcCoA_reduct"/>
    <property type="match status" value="1"/>
</dbReference>
<protein>
    <submittedName>
        <fullName evidence="5">Beta-ketoacyl-ACP reductase</fullName>
    </submittedName>
</protein>
<keyword evidence="2" id="KW-0560">Oxidoreductase</keyword>
<dbReference type="InterPro" id="IPR036291">
    <property type="entry name" value="NAD(P)-bd_dom_sf"/>
</dbReference>
<dbReference type="STRING" id="108003.B1C78_13725"/>
<keyword evidence="6" id="KW-1185">Reference proteome</keyword>
<dbReference type="SMART" id="SM00822">
    <property type="entry name" value="PKS_KR"/>
    <property type="match status" value="1"/>
</dbReference>
<dbReference type="EMBL" id="MVBK01000090">
    <property type="protein sequence ID" value="OOG22813.1"/>
    <property type="molecule type" value="Genomic_DNA"/>
</dbReference>
<dbReference type="InterPro" id="IPR002347">
    <property type="entry name" value="SDR_fam"/>
</dbReference>
<dbReference type="AlphaFoldDB" id="A0A1V3NCZ5"/>
<dbReference type="GO" id="GO:0005737">
    <property type="term" value="C:cytoplasm"/>
    <property type="evidence" value="ECO:0007669"/>
    <property type="project" value="InterPro"/>
</dbReference>
<name>A0A1V3NCZ5_9GAMM</name>
<reference evidence="5 6" key="1">
    <citation type="submission" date="2017-02" db="EMBL/GenBank/DDBJ databases">
        <title>Genomic diversity within the haloalkaliphilic genus Thioalkalivibrio.</title>
        <authorList>
            <person name="Ahn A.-C."/>
            <person name="Meier-Kolthoff J."/>
            <person name="Overmars L."/>
            <person name="Richter M."/>
            <person name="Woyke T."/>
            <person name="Sorokin D.Y."/>
            <person name="Muyzer G."/>
        </authorList>
    </citation>
    <scope>NUCLEOTIDE SEQUENCE [LARGE SCALE GENOMIC DNA]</scope>
    <source>
        <strain evidence="5 6">ALJD</strain>
    </source>
</reference>
<dbReference type="Proteomes" id="UP000189462">
    <property type="component" value="Unassembled WGS sequence"/>
</dbReference>
<dbReference type="OrthoDB" id="9804774at2"/>
<dbReference type="Gene3D" id="3.40.50.720">
    <property type="entry name" value="NAD(P)-binding Rossmann-like Domain"/>
    <property type="match status" value="1"/>
</dbReference>
<dbReference type="NCBIfam" id="NF009464">
    <property type="entry name" value="PRK12824.1"/>
    <property type="match status" value="1"/>
</dbReference>
<evidence type="ECO:0000313" key="6">
    <source>
        <dbReference type="Proteomes" id="UP000189462"/>
    </source>
</evidence>
<gene>
    <name evidence="5" type="ORF">B1C78_13725</name>
</gene>
<comment type="similarity">
    <text evidence="1 3">Belongs to the short-chain dehydrogenases/reductases (SDR) family.</text>
</comment>
<dbReference type="PRINTS" id="PR00080">
    <property type="entry name" value="SDRFAMILY"/>
</dbReference>
<dbReference type="FunFam" id="3.40.50.720:FF:000173">
    <property type="entry name" value="3-oxoacyl-[acyl-carrier protein] reductase"/>
    <property type="match status" value="1"/>
</dbReference>
<dbReference type="PANTHER" id="PTHR42879">
    <property type="entry name" value="3-OXOACYL-(ACYL-CARRIER-PROTEIN) REDUCTASE"/>
    <property type="match status" value="1"/>
</dbReference>
<organism evidence="5 6">
    <name type="scientific">Thioalkalivibrio denitrificans</name>
    <dbReference type="NCBI Taxonomy" id="108003"/>
    <lineage>
        <taxon>Bacteria</taxon>
        <taxon>Pseudomonadati</taxon>
        <taxon>Pseudomonadota</taxon>
        <taxon>Gammaproteobacteria</taxon>
        <taxon>Chromatiales</taxon>
        <taxon>Ectothiorhodospiraceae</taxon>
        <taxon>Thioalkalivibrio</taxon>
    </lineage>
</organism>
<dbReference type="InterPro" id="IPR011283">
    <property type="entry name" value="Acetoacetyl-CoA_reductase"/>
</dbReference>
<evidence type="ECO:0000256" key="1">
    <source>
        <dbReference type="ARBA" id="ARBA00006484"/>
    </source>
</evidence>
<dbReference type="GO" id="GO:0018454">
    <property type="term" value="F:acetoacetyl-CoA reductase activity"/>
    <property type="evidence" value="ECO:0007669"/>
    <property type="project" value="InterPro"/>
</dbReference>